<proteinExistence type="predicted"/>
<keyword evidence="6" id="KW-1185">Reference proteome</keyword>
<sequence length="355" mass="39838">MYKIPVNHLTQLFSLISGDRALYAPIEKNGQVRFGRWSESEKVSLDKLNTIRSAKDFFFPQSENLVAFKTEGKKITIIENRDDSEAFILFGVRACDAASFDILDRVFLSEPVDTYYKARRDNGIVITLACSEPEETCFCNVFGIDAANPAGDIATWIVDDVLYWKAVTAKGDAFTETVKGLIEKAGSSENLFEAAGSPEEEKLKKYKENVKKIMDSLPLHDLSLEGFNGEALNDKFNSPKWKDLSEACLGCGTCTFVCPTCQCYDIRDYDTGHGIQRFRCWDSCMYSDFTKMAHGNPRTSQLERFRQRFMHKLIYFPANNDGVYSCVGCGRCIAGCPVSMNIVKVVKAMGVDKNV</sequence>
<evidence type="ECO:0000259" key="4">
    <source>
        <dbReference type="PROSITE" id="PS51379"/>
    </source>
</evidence>
<dbReference type="Gene3D" id="1.10.1060.10">
    <property type="entry name" value="Alpha-helical ferredoxin"/>
    <property type="match status" value="1"/>
</dbReference>
<gene>
    <name evidence="5" type="ORF">CDQ84_05540</name>
</gene>
<dbReference type="PANTHER" id="PTHR40447">
    <property type="entry name" value="ANAEROBIC SULFITE REDUCTASE SUBUNIT A"/>
    <property type="match status" value="1"/>
</dbReference>
<evidence type="ECO:0000256" key="2">
    <source>
        <dbReference type="ARBA" id="ARBA00023004"/>
    </source>
</evidence>
<dbReference type="PROSITE" id="PS51379">
    <property type="entry name" value="4FE4S_FER_2"/>
    <property type="match status" value="2"/>
</dbReference>
<accession>A0A2K2FP40</accession>
<dbReference type="Proteomes" id="UP000236151">
    <property type="component" value="Unassembled WGS sequence"/>
</dbReference>
<dbReference type="GO" id="GO:0051536">
    <property type="term" value="F:iron-sulfur cluster binding"/>
    <property type="evidence" value="ECO:0007669"/>
    <property type="project" value="UniProtKB-KW"/>
</dbReference>
<dbReference type="Pfam" id="PF17179">
    <property type="entry name" value="Fer4_22"/>
    <property type="match status" value="1"/>
</dbReference>
<evidence type="ECO:0000256" key="1">
    <source>
        <dbReference type="ARBA" id="ARBA00022723"/>
    </source>
</evidence>
<evidence type="ECO:0000313" key="6">
    <source>
        <dbReference type="Proteomes" id="UP000236151"/>
    </source>
</evidence>
<comment type="caution">
    <text evidence="5">The sequence shown here is derived from an EMBL/GenBank/DDBJ whole genome shotgun (WGS) entry which is preliminary data.</text>
</comment>
<evidence type="ECO:0000256" key="3">
    <source>
        <dbReference type="ARBA" id="ARBA00023014"/>
    </source>
</evidence>
<dbReference type="PROSITE" id="PS00198">
    <property type="entry name" value="4FE4S_FER_1"/>
    <property type="match status" value="2"/>
</dbReference>
<dbReference type="EMBL" id="NIOJ01000009">
    <property type="protein sequence ID" value="PNU00545.1"/>
    <property type="molecule type" value="Genomic_DNA"/>
</dbReference>
<protein>
    <submittedName>
        <fullName evidence="5">4Fe-4S ferredoxin</fullName>
    </submittedName>
</protein>
<keyword evidence="3" id="KW-0411">Iron-sulfur</keyword>
<dbReference type="OrthoDB" id="9795302at2"/>
<dbReference type="InterPro" id="IPR017900">
    <property type="entry name" value="4Fe4S_Fe_S_CS"/>
</dbReference>
<organism evidence="5 6">
    <name type="scientific">Clostridium thermosuccinogenes</name>
    <dbReference type="NCBI Taxonomy" id="84032"/>
    <lineage>
        <taxon>Bacteria</taxon>
        <taxon>Bacillati</taxon>
        <taxon>Bacillota</taxon>
        <taxon>Clostridia</taxon>
        <taxon>Eubacteriales</taxon>
        <taxon>Clostridiaceae</taxon>
        <taxon>Clostridium</taxon>
    </lineage>
</organism>
<name>A0A2K2FP40_9CLOT</name>
<reference evidence="5 6" key="1">
    <citation type="submission" date="2017-06" db="EMBL/GenBank/DDBJ databases">
        <title>Investigating the central metabolism of Clostridium thermosuccinogenes.</title>
        <authorList>
            <person name="Koendjbiharie J.G."/>
            <person name="van Kranenburg R."/>
        </authorList>
    </citation>
    <scope>NUCLEOTIDE SEQUENCE [LARGE SCALE GENOMIC DNA]</scope>
    <source>
        <strain evidence="5 6">DSM 5806</strain>
    </source>
</reference>
<dbReference type="GO" id="GO:0046872">
    <property type="term" value="F:metal ion binding"/>
    <property type="evidence" value="ECO:0007669"/>
    <property type="project" value="UniProtKB-KW"/>
</dbReference>
<dbReference type="InterPro" id="IPR009051">
    <property type="entry name" value="Helical_ferredxn"/>
</dbReference>
<feature type="domain" description="4Fe-4S ferredoxin-type" evidence="4">
    <location>
        <begin position="315"/>
        <end position="348"/>
    </location>
</feature>
<dbReference type="PANTHER" id="PTHR40447:SF1">
    <property type="entry name" value="ANAEROBIC SULFITE REDUCTASE SUBUNIT A"/>
    <property type="match status" value="1"/>
</dbReference>
<keyword evidence="2" id="KW-0408">Iron</keyword>
<dbReference type="AlphaFoldDB" id="A0A2K2FP40"/>
<keyword evidence="1" id="KW-0479">Metal-binding</keyword>
<dbReference type="InterPro" id="IPR017896">
    <property type="entry name" value="4Fe4S_Fe-S-bd"/>
</dbReference>
<dbReference type="SUPFAM" id="SSF46548">
    <property type="entry name" value="alpha-helical ferredoxin"/>
    <property type="match status" value="1"/>
</dbReference>
<dbReference type="RefSeq" id="WP_103080736.1">
    <property type="nucleotide sequence ID" value="NZ_CP021850.1"/>
</dbReference>
<feature type="domain" description="4Fe-4S ferredoxin-type" evidence="4">
    <location>
        <begin position="237"/>
        <end position="269"/>
    </location>
</feature>
<dbReference type="KEGG" id="cthd:CDO33_09935"/>
<evidence type="ECO:0000313" key="5">
    <source>
        <dbReference type="EMBL" id="PNU00545.1"/>
    </source>
</evidence>